<dbReference type="RefSeq" id="WP_009340181.1">
    <property type="nucleotide sequence ID" value="NZ_CCAZ020000001.1"/>
</dbReference>
<evidence type="ECO:0000256" key="1">
    <source>
        <dbReference type="ARBA" id="ARBA00009199"/>
    </source>
</evidence>
<name>A0A090MTW2_AFIFE</name>
<comment type="caution">
    <text evidence="4">The sequence shown here is derived from an EMBL/GenBank/DDBJ whole genome shotgun (WGS) entry which is preliminary data.</text>
</comment>
<dbReference type="AlphaFoldDB" id="A0A090MTW2"/>
<dbReference type="STRING" id="1035.BN961_02495"/>
<dbReference type="OrthoDB" id="9811471at2"/>
<evidence type="ECO:0000313" key="5">
    <source>
        <dbReference type="Proteomes" id="UP000035762"/>
    </source>
</evidence>
<proteinExistence type="inferred from homology"/>
<dbReference type="GO" id="GO:0016740">
    <property type="term" value="F:transferase activity"/>
    <property type="evidence" value="ECO:0007669"/>
    <property type="project" value="UniProtKB-KW"/>
</dbReference>
<protein>
    <submittedName>
        <fullName evidence="4">Glutamyl-tRNA(Gln) amidotransferase subunit A</fullName>
    </submittedName>
</protein>
<dbReference type="Gene3D" id="3.90.1300.10">
    <property type="entry name" value="Amidase signature (AS) domain"/>
    <property type="match status" value="1"/>
</dbReference>
<dbReference type="PANTHER" id="PTHR11895">
    <property type="entry name" value="TRANSAMIDASE"/>
    <property type="match status" value="1"/>
</dbReference>
<sequence>MISVYEQTQAALRAIKAREPEVRAWTHLNEESVLEEARAIDHRAAGEELYGVIVAAKDIFETADMPTTYGSPIYKDYRPVRDAAVIARLREKGALILGKTFSTEFASAFPGPTRNPHNLDHTPGGSSSGSAAAVASGMVRVALGTQTLGSIIRPASYCGIVGFKPTYGRVSRSGVLNLSETLDTVGFFGAILEDVERVFYSLTNEIAPARIPNEKQPRLAFCKGPGWDDANAGVQDRIGRYVDSLREEGVFIEDLDLRSTLSEILRAAQIVHDAEAYRNFTWERTQHFDRLSAEFQNVLSRGEAVTEEAYERALIVGKVGRAQMQKVFEKFHALITLSATQEAPAGLASTGSPNMNAAWTFLRGPCVSLPKLKAANGLPVGVQLIGKPFEDGQLLSCAHWLDARCPNI</sequence>
<dbReference type="InterPro" id="IPR023631">
    <property type="entry name" value="Amidase_dom"/>
</dbReference>
<organism evidence="4 5">
    <name type="scientific">Afipia felis</name>
    <name type="common">Cat scratch disease bacillus</name>
    <dbReference type="NCBI Taxonomy" id="1035"/>
    <lineage>
        <taxon>Bacteria</taxon>
        <taxon>Pseudomonadati</taxon>
        <taxon>Pseudomonadota</taxon>
        <taxon>Alphaproteobacteria</taxon>
        <taxon>Hyphomicrobiales</taxon>
        <taxon>Nitrobacteraceae</taxon>
        <taxon>Afipia</taxon>
    </lineage>
</organism>
<evidence type="ECO:0000313" key="4">
    <source>
        <dbReference type="EMBL" id="CEG09074.1"/>
    </source>
</evidence>
<dbReference type="Proteomes" id="UP000035762">
    <property type="component" value="Unassembled WGS sequence"/>
</dbReference>
<feature type="region of interest" description="Disordered" evidence="2">
    <location>
        <begin position="112"/>
        <end position="131"/>
    </location>
</feature>
<evidence type="ECO:0000259" key="3">
    <source>
        <dbReference type="Pfam" id="PF01425"/>
    </source>
</evidence>
<dbReference type="EMBL" id="CCAZ020000001">
    <property type="protein sequence ID" value="CEG09074.1"/>
    <property type="molecule type" value="Genomic_DNA"/>
</dbReference>
<dbReference type="SUPFAM" id="SSF75304">
    <property type="entry name" value="Amidase signature (AS) enzymes"/>
    <property type="match status" value="1"/>
</dbReference>
<gene>
    <name evidence="4" type="primary">gatA_2</name>
    <name evidence="4" type="ORF">BN961_02495</name>
</gene>
<dbReference type="InterPro" id="IPR000120">
    <property type="entry name" value="Amidase"/>
</dbReference>
<accession>A0A090MTW2</accession>
<keyword evidence="5" id="KW-1185">Reference proteome</keyword>
<dbReference type="Pfam" id="PF01425">
    <property type="entry name" value="Amidase"/>
    <property type="match status" value="1"/>
</dbReference>
<feature type="domain" description="Amidase" evidence="3">
    <location>
        <begin position="7"/>
        <end position="395"/>
    </location>
</feature>
<dbReference type="InterPro" id="IPR036928">
    <property type="entry name" value="AS_sf"/>
</dbReference>
<comment type="similarity">
    <text evidence="1">Belongs to the amidase family.</text>
</comment>
<reference evidence="4 5" key="1">
    <citation type="journal article" date="2014" name="Genome Announc.">
        <title>Genome Sequence of Afipia felis Strain 76713, Isolated in Hospital Water Using an Amoeba Co-Culture Procedure.</title>
        <authorList>
            <person name="Benamar S."/>
            <person name="La Scola B."/>
            <person name="Croce O."/>
        </authorList>
    </citation>
    <scope>NUCLEOTIDE SEQUENCE [LARGE SCALE GENOMIC DNA]</scope>
    <source>
        <strain evidence="4 5">76713</strain>
    </source>
</reference>
<dbReference type="PANTHER" id="PTHR11895:SF151">
    <property type="entry name" value="GLUTAMYL-TRNA(GLN) AMIDOTRANSFERASE SUBUNIT A"/>
    <property type="match status" value="1"/>
</dbReference>
<evidence type="ECO:0000256" key="2">
    <source>
        <dbReference type="SAM" id="MobiDB-lite"/>
    </source>
</evidence>